<dbReference type="AlphaFoldDB" id="A0A511MSM2"/>
<dbReference type="PANTHER" id="PTHR47691">
    <property type="entry name" value="REGULATOR-RELATED"/>
    <property type="match status" value="1"/>
</dbReference>
<protein>
    <submittedName>
        <fullName evidence="2">ATPase</fullName>
    </submittedName>
</protein>
<dbReference type="PANTHER" id="PTHR47691:SF3">
    <property type="entry name" value="HTH-TYPE TRANSCRIPTIONAL REGULATOR RV0890C-RELATED"/>
    <property type="match status" value="1"/>
</dbReference>
<dbReference type="EMBL" id="BJXA01000104">
    <property type="protein sequence ID" value="GEM43582.1"/>
    <property type="molecule type" value="Genomic_DNA"/>
</dbReference>
<organism evidence="2 3">
    <name type="scientific">Nocardia ninae NBRC 108245</name>
    <dbReference type="NCBI Taxonomy" id="1210091"/>
    <lineage>
        <taxon>Bacteria</taxon>
        <taxon>Bacillati</taxon>
        <taxon>Actinomycetota</taxon>
        <taxon>Actinomycetes</taxon>
        <taxon>Mycobacteriales</taxon>
        <taxon>Nocardiaceae</taxon>
        <taxon>Nocardia</taxon>
    </lineage>
</organism>
<accession>A0A511MSM2</accession>
<dbReference type="SUPFAM" id="SSF48452">
    <property type="entry name" value="TPR-like"/>
    <property type="match status" value="2"/>
</dbReference>
<proteinExistence type="predicted"/>
<dbReference type="InterPro" id="IPR027417">
    <property type="entry name" value="P-loop_NTPase"/>
</dbReference>
<dbReference type="InterPro" id="IPR019734">
    <property type="entry name" value="TPR_rpt"/>
</dbReference>
<sequence>MARSGRTDRWRPGGTLTAEQRRRLRDRLADLGLTELQLLEPLAGELRQRGYRPRAAWRYANGLTQAAVAERYNELTDSARAAMKASRISEYEAWPFARDGTDPEDEDHRPSGARPTIRVLKNLATIYGTTWDQLIDLADLSFMPHAERLEYHEVVARRSVGRQPVRAGRDLPAEVPHFTGREGPKTQLRERVAAHLRSGTVAVHVIVGLTGIGKTALARYAVAVFGKHYPDGTIWVDLHGYTLGREPREPVDVLEQLLLQIGVPRETIDADLAGRAHRWRGATRQRRMLIVLDNALDSAQVKQLLPQAPGCFVLITSRSKLTGLAEAAPLRLDVMEWAEAEELLVKLGNLRSGYDRGAVHQILQTAGRLPLAIRLIGGQIAHHGEAMLADSAADIAQLTERIKRAPADRTNGSATEHLLDRFTAEDESLRAAFELSYQRLGDAGLQRAVRLLGWFPGPEITAEAMATMAAVPLRDGKTLVRKIFEAGFLDPSPGGPGGPRYRMHDLTRLCARLHAEREDAPVEYAKVVDRLVGAGLAVARRASTHQLFDPSGSEHLSNPSADTARARAWLTREREMLVSCLRGAEPSSAAAELATRLASHLSGTGHWSLALRLYARALDIAVEIADRRAQAWALVGKGRIDRLIGQHQQACAGFRLACEIAMDLTDRQCHAAVLCELGQTARVTGDHKAARRYFSEALAIARDIDDRPTECDALDGLAHVERASSEYRAAWNCSAQALAIAEAIDDPVRIATAQWGFAEVIRRLGDAEGAERRYAEALDIARSLNHQKLEGDALRGLGHIERLVGDHETARRYFDDALEIARRIHDRYGEGWTLWGLGNLARKSGSPAQARDMFQGAYEIAVEINDPLGQVDALRGLGHIERHFGRFDSARRYYTESLGVAYRICDPLGRADALRSLAGVASATGARGEAEALLAQAVGLYDGIGVQLAAQMRTELRTRGR</sequence>
<name>A0A511MSM2_9NOCA</name>
<dbReference type="SMART" id="SM00028">
    <property type="entry name" value="TPR"/>
    <property type="match status" value="6"/>
</dbReference>
<dbReference type="PRINTS" id="PR00364">
    <property type="entry name" value="DISEASERSIST"/>
</dbReference>
<dbReference type="RefSeq" id="WP_147142480.1">
    <property type="nucleotide sequence ID" value="NZ_BJXA01000104.1"/>
</dbReference>
<dbReference type="Proteomes" id="UP000321424">
    <property type="component" value="Unassembled WGS sequence"/>
</dbReference>
<dbReference type="Pfam" id="PF00931">
    <property type="entry name" value="NB-ARC"/>
    <property type="match status" value="1"/>
</dbReference>
<evidence type="ECO:0000259" key="1">
    <source>
        <dbReference type="Pfam" id="PF00931"/>
    </source>
</evidence>
<evidence type="ECO:0000313" key="2">
    <source>
        <dbReference type="EMBL" id="GEM43582.1"/>
    </source>
</evidence>
<dbReference type="InterPro" id="IPR002182">
    <property type="entry name" value="NB-ARC"/>
</dbReference>
<dbReference type="OrthoDB" id="3645557at2"/>
<dbReference type="Gene3D" id="3.40.50.300">
    <property type="entry name" value="P-loop containing nucleotide triphosphate hydrolases"/>
    <property type="match status" value="1"/>
</dbReference>
<dbReference type="SUPFAM" id="SSF52540">
    <property type="entry name" value="P-loop containing nucleoside triphosphate hydrolases"/>
    <property type="match status" value="1"/>
</dbReference>
<evidence type="ECO:0000313" key="3">
    <source>
        <dbReference type="Proteomes" id="UP000321424"/>
    </source>
</evidence>
<keyword evidence="3" id="KW-1185">Reference proteome</keyword>
<reference evidence="2 3" key="1">
    <citation type="submission" date="2019-07" db="EMBL/GenBank/DDBJ databases">
        <title>Whole genome shotgun sequence of Nocardia ninae NBRC 108245.</title>
        <authorList>
            <person name="Hosoyama A."/>
            <person name="Uohara A."/>
            <person name="Ohji S."/>
            <person name="Ichikawa N."/>
        </authorList>
    </citation>
    <scope>NUCLEOTIDE SEQUENCE [LARGE SCALE GENOMIC DNA]</scope>
    <source>
        <strain evidence="2 3">NBRC 108245</strain>
    </source>
</reference>
<feature type="domain" description="NB-ARC" evidence="1">
    <location>
        <begin position="188"/>
        <end position="344"/>
    </location>
</feature>
<dbReference type="Pfam" id="PF13424">
    <property type="entry name" value="TPR_12"/>
    <property type="match status" value="2"/>
</dbReference>
<dbReference type="Gene3D" id="1.25.40.10">
    <property type="entry name" value="Tetratricopeptide repeat domain"/>
    <property type="match status" value="2"/>
</dbReference>
<comment type="caution">
    <text evidence="2">The sequence shown here is derived from an EMBL/GenBank/DDBJ whole genome shotgun (WGS) entry which is preliminary data.</text>
</comment>
<dbReference type="GO" id="GO:0043531">
    <property type="term" value="F:ADP binding"/>
    <property type="evidence" value="ECO:0007669"/>
    <property type="project" value="InterPro"/>
</dbReference>
<dbReference type="InterPro" id="IPR011990">
    <property type="entry name" value="TPR-like_helical_dom_sf"/>
</dbReference>
<gene>
    <name evidence="2" type="ORF">NN4_81010</name>
</gene>